<protein>
    <recommendedName>
        <fullName evidence="4">Transmembrane protein</fullName>
    </recommendedName>
</protein>
<keyword evidence="1" id="KW-1133">Transmembrane helix</keyword>
<sequence length="279" mass="30992">MKRLGIMIGTVLLCIGVVLFGLGKSAESFMKQDFSHTLVKELQNGEIIARSLDALAVDPSIRPPLEQAMKAVFQDERIAARLETYTNQTIRSLITDEIVDLHLNEDIKALLLEQEDVIYLATQYVMSRAETHTWLSNLADVLDVEAAYEAQLLQIKTTMPASYQQAIRWIGFFYEGNVALLALVIGGIGSMLILIGTLSFYRWMKYGKTAFLLGALLLAGSGFIGEQALRLRYHDTLILDFAGTISEALFRCSAYAAGIGIVLWVLYGIIHLLVNKKDV</sequence>
<comment type="caution">
    <text evidence="2">The sequence shown here is derived from an EMBL/GenBank/DDBJ whole genome shotgun (WGS) entry which is preliminary data.</text>
</comment>
<feature type="transmembrane region" description="Helical" evidence="1">
    <location>
        <begin position="248"/>
        <end position="274"/>
    </location>
</feature>
<evidence type="ECO:0000256" key="1">
    <source>
        <dbReference type="SAM" id="Phobius"/>
    </source>
</evidence>
<dbReference type="Proteomes" id="UP001524435">
    <property type="component" value="Unassembled WGS sequence"/>
</dbReference>
<dbReference type="RefSeq" id="WP_178200812.1">
    <property type="nucleotide sequence ID" value="NZ_CALVCM010000002.1"/>
</dbReference>
<reference evidence="2 3" key="1">
    <citation type="submission" date="2022-06" db="EMBL/GenBank/DDBJ databases">
        <title>Isolation of gut microbiota from human fecal samples.</title>
        <authorList>
            <person name="Pamer E.G."/>
            <person name="Barat B."/>
            <person name="Waligurski E."/>
            <person name="Medina S."/>
            <person name="Paddock L."/>
            <person name="Mostad J."/>
        </authorList>
    </citation>
    <scope>NUCLEOTIDE SEQUENCE [LARGE SCALE GENOMIC DNA]</scope>
    <source>
        <strain evidence="2 3">DFI.6.1</strain>
    </source>
</reference>
<organism evidence="2 3">
    <name type="scientific">Massilicoli timonensis</name>
    <dbReference type="NCBI Taxonomy" id="2015901"/>
    <lineage>
        <taxon>Bacteria</taxon>
        <taxon>Bacillati</taxon>
        <taxon>Bacillota</taxon>
        <taxon>Erysipelotrichia</taxon>
        <taxon>Erysipelotrichales</taxon>
        <taxon>Erysipelotrichaceae</taxon>
        <taxon>Massilicoli</taxon>
    </lineage>
</organism>
<accession>A0ABT1SK40</accession>
<dbReference type="EMBL" id="JANGCH010000005">
    <property type="protein sequence ID" value="MCQ5121593.1"/>
    <property type="molecule type" value="Genomic_DNA"/>
</dbReference>
<evidence type="ECO:0000313" key="2">
    <source>
        <dbReference type="EMBL" id="MCQ5121593.1"/>
    </source>
</evidence>
<name>A0ABT1SK40_9FIRM</name>
<gene>
    <name evidence="2" type="ORF">NE663_04880</name>
</gene>
<keyword evidence="1" id="KW-0472">Membrane</keyword>
<evidence type="ECO:0000313" key="3">
    <source>
        <dbReference type="Proteomes" id="UP001524435"/>
    </source>
</evidence>
<keyword evidence="1" id="KW-0812">Transmembrane</keyword>
<proteinExistence type="predicted"/>
<evidence type="ECO:0008006" key="4">
    <source>
        <dbReference type="Google" id="ProtNLM"/>
    </source>
</evidence>
<feature type="transmembrane region" description="Helical" evidence="1">
    <location>
        <begin position="210"/>
        <end position="228"/>
    </location>
</feature>
<feature type="transmembrane region" description="Helical" evidence="1">
    <location>
        <begin position="178"/>
        <end position="198"/>
    </location>
</feature>
<keyword evidence="3" id="KW-1185">Reference proteome</keyword>